<organism evidence="1 2">
    <name type="scientific">Actinomycetospora succinea</name>
    <dbReference type="NCBI Taxonomy" id="663603"/>
    <lineage>
        <taxon>Bacteria</taxon>
        <taxon>Bacillati</taxon>
        <taxon>Actinomycetota</taxon>
        <taxon>Actinomycetes</taxon>
        <taxon>Pseudonocardiales</taxon>
        <taxon>Pseudonocardiaceae</taxon>
        <taxon>Actinomycetospora</taxon>
    </lineage>
</organism>
<sequence>MVVTLVVVALCACVVALVVFGVRQGRVHRRAEETAWLQGSPHDKAGGEPVTVEVWWAAKDAGVVWDGQDVGVWTPSVERPSNSPRLRPVRGGLATSPEPMSIERGALLATRDRVTVGGRRYLLLESELVDARGRHWAVPTTVYGHAGDVRRFSVPRDLGPVGALLVLDRLALRAVVAASSGG</sequence>
<dbReference type="RefSeq" id="WP_133827676.1">
    <property type="nucleotide sequence ID" value="NZ_BAABHR010000033.1"/>
</dbReference>
<keyword evidence="2" id="KW-1185">Reference proteome</keyword>
<protein>
    <submittedName>
        <fullName evidence="1">Uncharacterized protein</fullName>
    </submittedName>
</protein>
<dbReference type="EMBL" id="SNYO01000004">
    <property type="protein sequence ID" value="TDQ58897.1"/>
    <property type="molecule type" value="Genomic_DNA"/>
</dbReference>
<comment type="caution">
    <text evidence="1">The sequence shown here is derived from an EMBL/GenBank/DDBJ whole genome shotgun (WGS) entry which is preliminary data.</text>
</comment>
<evidence type="ECO:0000313" key="1">
    <source>
        <dbReference type="EMBL" id="TDQ58897.1"/>
    </source>
</evidence>
<gene>
    <name evidence="1" type="ORF">EV188_104646</name>
</gene>
<dbReference type="Proteomes" id="UP000295705">
    <property type="component" value="Unassembled WGS sequence"/>
</dbReference>
<reference evidence="1 2" key="1">
    <citation type="submission" date="2019-03" db="EMBL/GenBank/DDBJ databases">
        <title>Genomic Encyclopedia of Type Strains, Phase IV (KMG-IV): sequencing the most valuable type-strain genomes for metagenomic binning, comparative biology and taxonomic classification.</title>
        <authorList>
            <person name="Goeker M."/>
        </authorList>
    </citation>
    <scope>NUCLEOTIDE SEQUENCE [LARGE SCALE GENOMIC DNA]</scope>
    <source>
        <strain evidence="1 2">DSM 45775</strain>
    </source>
</reference>
<evidence type="ECO:0000313" key="2">
    <source>
        <dbReference type="Proteomes" id="UP000295705"/>
    </source>
</evidence>
<name>A0A4R6VAD0_9PSEU</name>
<dbReference type="AlphaFoldDB" id="A0A4R6VAD0"/>
<accession>A0A4R6VAD0</accession>
<proteinExistence type="predicted"/>